<dbReference type="InParanoid" id="A0A024GBH5"/>
<dbReference type="OrthoDB" id="164025at2759"/>
<dbReference type="GO" id="GO:0005634">
    <property type="term" value="C:nucleus"/>
    <property type="evidence" value="ECO:0007669"/>
    <property type="project" value="TreeGrafter"/>
</dbReference>
<feature type="domain" description="CS" evidence="1">
    <location>
        <begin position="75"/>
        <end position="165"/>
    </location>
</feature>
<keyword evidence="3" id="KW-1185">Reference proteome</keyword>
<dbReference type="PROSITE" id="PS51203">
    <property type="entry name" value="CS"/>
    <property type="match status" value="1"/>
</dbReference>
<gene>
    <name evidence="2" type="ORF">BN9_046540</name>
</gene>
<evidence type="ECO:0000259" key="1">
    <source>
        <dbReference type="PROSITE" id="PS51203"/>
    </source>
</evidence>
<evidence type="ECO:0000313" key="3">
    <source>
        <dbReference type="Proteomes" id="UP000053237"/>
    </source>
</evidence>
<evidence type="ECO:0000313" key="2">
    <source>
        <dbReference type="EMBL" id="CCI43870.1"/>
    </source>
</evidence>
<dbReference type="InterPro" id="IPR007052">
    <property type="entry name" value="CS_dom"/>
</dbReference>
<proteinExistence type="predicted"/>
<organism evidence="2 3">
    <name type="scientific">Albugo candida</name>
    <dbReference type="NCBI Taxonomy" id="65357"/>
    <lineage>
        <taxon>Eukaryota</taxon>
        <taxon>Sar</taxon>
        <taxon>Stramenopiles</taxon>
        <taxon>Oomycota</taxon>
        <taxon>Peronosporomycetes</taxon>
        <taxon>Albuginales</taxon>
        <taxon>Albuginaceae</taxon>
        <taxon>Albugo</taxon>
    </lineage>
</organism>
<sequence>MLTDVVDSNATCEDTIVAEKHLSALQDNIHTKGTNSYYYAHKVRHEADKIEWDGNIAPRLLSSHSRCASSDVVVETIKKYSWSDGKRRVRIYITLLQIEFHPTEQIAIDWTETTVTLNVKEYNGKTLRLSLELHDKICDVQMIRRGDRLTLNLEKGTSNTWSSLQKSFD</sequence>
<dbReference type="AlphaFoldDB" id="A0A024GBH5"/>
<protein>
    <recommendedName>
        <fullName evidence="1">CS domain-containing protein</fullName>
    </recommendedName>
</protein>
<dbReference type="EMBL" id="CAIX01000056">
    <property type="protein sequence ID" value="CCI43870.1"/>
    <property type="molecule type" value="Genomic_DNA"/>
</dbReference>
<dbReference type="Proteomes" id="UP000053237">
    <property type="component" value="Unassembled WGS sequence"/>
</dbReference>
<comment type="caution">
    <text evidence="2">The sequence shown here is derived from an EMBL/GenBank/DDBJ whole genome shotgun (WGS) entry which is preliminary data.</text>
</comment>
<dbReference type="PANTHER" id="PTHR13164:SF6">
    <property type="entry name" value="CS DOMAIN-CONTAINING PROTEIN"/>
    <property type="match status" value="1"/>
</dbReference>
<name>A0A024GBH5_9STRA</name>
<dbReference type="InterPro" id="IPR052289">
    <property type="entry name" value="Calcyclin-binding_UBL-bridge"/>
</dbReference>
<dbReference type="Gene3D" id="2.60.40.790">
    <property type="match status" value="1"/>
</dbReference>
<dbReference type="InterPro" id="IPR008978">
    <property type="entry name" value="HSP20-like_chaperone"/>
</dbReference>
<dbReference type="PANTHER" id="PTHR13164">
    <property type="entry name" value="CALICYLIN BINDING PROTEIN"/>
    <property type="match status" value="1"/>
</dbReference>
<reference evidence="2 3" key="1">
    <citation type="submission" date="2012-05" db="EMBL/GenBank/DDBJ databases">
        <title>Recombination and specialization in a pathogen metapopulation.</title>
        <authorList>
            <person name="Gardiner A."/>
            <person name="Kemen E."/>
            <person name="Schultz-Larsen T."/>
            <person name="MacLean D."/>
            <person name="Van Oosterhout C."/>
            <person name="Jones J.D.G."/>
        </authorList>
    </citation>
    <scope>NUCLEOTIDE SEQUENCE [LARGE SCALE GENOMIC DNA]</scope>
    <source>
        <strain evidence="2 3">Ac Nc2</strain>
    </source>
</reference>
<accession>A0A024GBH5</accession>
<dbReference type="SUPFAM" id="SSF49764">
    <property type="entry name" value="HSP20-like chaperones"/>
    <property type="match status" value="1"/>
</dbReference>